<evidence type="ECO:0000256" key="3">
    <source>
        <dbReference type="ARBA" id="ARBA00011970"/>
    </source>
</evidence>
<dbReference type="Gene3D" id="3.40.50.2000">
    <property type="entry name" value="Glycogen Phosphorylase B"/>
    <property type="match status" value="1"/>
</dbReference>
<proteinExistence type="inferred from homology"/>
<organism evidence="10 11">
    <name type="scientific">Stella humosa</name>
    <dbReference type="NCBI Taxonomy" id="94"/>
    <lineage>
        <taxon>Bacteria</taxon>
        <taxon>Pseudomonadati</taxon>
        <taxon>Pseudomonadota</taxon>
        <taxon>Alphaproteobacteria</taxon>
        <taxon>Rhodospirillales</taxon>
        <taxon>Stellaceae</taxon>
        <taxon>Stella</taxon>
    </lineage>
</organism>
<sequence>MTAAAVRQFRDRLERQPDDRVAMAGLAEALAADGRFAEALPWSERAIAGPATPARWIGASGILLARAGRPSEAVPRLEQALALAPADHDLRWELGRALERLGRVDAAIAAWQAVLRDQPDHVPALASLGGALWLQRRTEPAIAALDRAVALRPDWIELRDSLANARNHVGDWDAAERIFAETLRLRPDHLPSRVNACVARLREIYDDTATRDRSRAAYARDLAAIDAMPVPADPAAAARILGARKPFLLAYQGAVDRDLQAMYGRLVCRAMAASLPQFTAPPPPPGLGPGERVRVGILSGFFRHHSNWKMRLRGWLEDLDRSRFAVHAYYTGGGEDAETARARALADRFLGGSRPVGEWAGRIRDDRLHVLLVPEIGMDPVTLQLAGLRLAPVQATSWGHPQTSGMPTIDDFLSSAMMEPADGDGHYTERLVRLPGLSCRPIPVAVAPEPVDRDALGAGADDVLFWCCQSLAKYLPQHDDVFARIARRLPAARFLFLGEPAGNRVDAAFRARIAKAFAAFGLDAAQHCRYLGRQSAARFAGCTRAADIFLDSIGWSGCNSTIEAVQYDLPVITWPGATMRARHSDAILRLVGVDETIVGSADAYVDLAVRLGTDPAWRGRLRARIAAGKHRLFADRSYLPGLEAYLMQAADRQP</sequence>
<dbReference type="Gene3D" id="1.25.40.10">
    <property type="entry name" value="Tetratricopeptide repeat domain"/>
    <property type="match status" value="1"/>
</dbReference>
<feature type="domain" description="O-GlcNAc transferase C-terminal" evidence="9">
    <location>
        <begin position="290"/>
        <end position="435"/>
    </location>
</feature>
<evidence type="ECO:0000313" key="11">
    <source>
        <dbReference type="Proteomes" id="UP000278222"/>
    </source>
</evidence>
<evidence type="ECO:0000256" key="8">
    <source>
        <dbReference type="PROSITE-ProRule" id="PRU00339"/>
    </source>
</evidence>
<reference evidence="10 11" key="1">
    <citation type="submission" date="2018-11" db="EMBL/GenBank/DDBJ databases">
        <title>Genomic Encyclopedia of Type Strains, Phase IV (KMG-IV): sequencing the most valuable type-strain genomes for metagenomic binning, comparative biology and taxonomic classification.</title>
        <authorList>
            <person name="Goeker M."/>
        </authorList>
    </citation>
    <scope>NUCLEOTIDE SEQUENCE [LARGE SCALE GENOMIC DNA]</scope>
    <source>
        <strain evidence="10 11">DSM 5900</strain>
    </source>
</reference>
<keyword evidence="6" id="KW-0677">Repeat</keyword>
<dbReference type="InterPro" id="IPR011990">
    <property type="entry name" value="TPR-like_helical_dom_sf"/>
</dbReference>
<dbReference type="InterPro" id="IPR019734">
    <property type="entry name" value="TPR_rpt"/>
</dbReference>
<name>A0A3N1MBD1_9PROT</name>
<dbReference type="SUPFAM" id="SSF53756">
    <property type="entry name" value="UDP-Glycosyltransferase/glycogen phosphorylase"/>
    <property type="match status" value="1"/>
</dbReference>
<dbReference type="EC" id="2.4.1.255" evidence="3"/>
<comment type="caution">
    <text evidence="10">The sequence shown here is derived from an EMBL/GenBank/DDBJ whole genome shotgun (WGS) entry which is preliminary data.</text>
</comment>
<dbReference type="PANTHER" id="PTHR44835">
    <property type="entry name" value="UDP-N-ACETYLGLUCOSAMINE--PEPTIDE N-ACETYLGLUCOSAMINYLTRANSFERASE SPINDLY-RELATED"/>
    <property type="match status" value="1"/>
</dbReference>
<comment type="pathway">
    <text evidence="1">Protein modification; protein glycosylation.</text>
</comment>
<evidence type="ECO:0000256" key="6">
    <source>
        <dbReference type="ARBA" id="ARBA00022737"/>
    </source>
</evidence>
<keyword evidence="11" id="KW-1185">Reference proteome</keyword>
<dbReference type="SUPFAM" id="SSF48452">
    <property type="entry name" value="TPR-like"/>
    <property type="match status" value="1"/>
</dbReference>
<keyword evidence="4" id="KW-0328">Glycosyltransferase</keyword>
<dbReference type="SMART" id="SM00028">
    <property type="entry name" value="TPR"/>
    <property type="match status" value="4"/>
</dbReference>
<dbReference type="OrthoDB" id="146908at2"/>
<protein>
    <recommendedName>
        <fullName evidence="3">protein O-GlcNAc transferase</fullName>
        <ecNumber evidence="3">2.4.1.255</ecNumber>
    </recommendedName>
</protein>
<dbReference type="Gene3D" id="3.40.50.11380">
    <property type="match status" value="1"/>
</dbReference>
<dbReference type="RefSeq" id="WP_123689332.1">
    <property type="nucleotide sequence ID" value="NZ_AP019700.1"/>
</dbReference>
<dbReference type="InterPro" id="IPR051939">
    <property type="entry name" value="Glycosyltr_41/O-GlcNAc_trsf"/>
</dbReference>
<dbReference type="PROSITE" id="PS50005">
    <property type="entry name" value="TPR"/>
    <property type="match status" value="1"/>
</dbReference>
<evidence type="ECO:0000256" key="5">
    <source>
        <dbReference type="ARBA" id="ARBA00022679"/>
    </source>
</evidence>
<evidence type="ECO:0000256" key="1">
    <source>
        <dbReference type="ARBA" id="ARBA00004922"/>
    </source>
</evidence>
<gene>
    <name evidence="10" type="ORF">EDC65_1802</name>
</gene>
<evidence type="ECO:0000256" key="2">
    <source>
        <dbReference type="ARBA" id="ARBA00005386"/>
    </source>
</evidence>
<dbReference type="Pfam" id="PF14559">
    <property type="entry name" value="TPR_19"/>
    <property type="match status" value="1"/>
</dbReference>
<dbReference type="PANTHER" id="PTHR44835:SF1">
    <property type="entry name" value="PROTEIN O-GLCNAC TRANSFERASE"/>
    <property type="match status" value="1"/>
</dbReference>
<comment type="similarity">
    <text evidence="2">Belongs to the glycosyltransferase 41 family. O-GlcNAc transferase subfamily.</text>
</comment>
<feature type="domain" description="O-GlcNAc transferase C-terminal" evidence="9">
    <location>
        <begin position="462"/>
        <end position="638"/>
    </location>
</feature>
<dbReference type="EMBL" id="RJKX01000013">
    <property type="protein sequence ID" value="ROQ00007.1"/>
    <property type="molecule type" value="Genomic_DNA"/>
</dbReference>
<dbReference type="InterPro" id="IPR029489">
    <property type="entry name" value="OGT/SEC/SPY_C"/>
</dbReference>
<dbReference type="Pfam" id="PF13432">
    <property type="entry name" value="TPR_16"/>
    <property type="match status" value="1"/>
</dbReference>
<evidence type="ECO:0000259" key="9">
    <source>
        <dbReference type="Pfam" id="PF13844"/>
    </source>
</evidence>
<evidence type="ECO:0000256" key="7">
    <source>
        <dbReference type="ARBA" id="ARBA00022803"/>
    </source>
</evidence>
<dbReference type="Pfam" id="PF13844">
    <property type="entry name" value="Glyco_transf_41"/>
    <property type="match status" value="2"/>
</dbReference>
<keyword evidence="7 8" id="KW-0802">TPR repeat</keyword>
<dbReference type="AlphaFoldDB" id="A0A3N1MBD1"/>
<dbReference type="GO" id="GO:0097363">
    <property type="term" value="F:protein O-acetylglucosaminyltransferase activity"/>
    <property type="evidence" value="ECO:0007669"/>
    <property type="project" value="UniProtKB-EC"/>
</dbReference>
<feature type="repeat" description="TPR" evidence="8">
    <location>
        <begin position="156"/>
        <end position="189"/>
    </location>
</feature>
<accession>A0A3N1MBD1</accession>
<dbReference type="Proteomes" id="UP000278222">
    <property type="component" value="Unassembled WGS sequence"/>
</dbReference>
<evidence type="ECO:0000313" key="10">
    <source>
        <dbReference type="EMBL" id="ROQ00007.1"/>
    </source>
</evidence>
<evidence type="ECO:0000256" key="4">
    <source>
        <dbReference type="ARBA" id="ARBA00022676"/>
    </source>
</evidence>
<keyword evidence="5 10" id="KW-0808">Transferase</keyword>